<proteinExistence type="predicted"/>
<keyword evidence="2" id="KW-1185">Reference proteome</keyword>
<comment type="caution">
    <text evidence="1">The sequence shown here is derived from an EMBL/GenBank/DDBJ whole genome shotgun (WGS) entry which is preliminary data.</text>
</comment>
<protein>
    <recommendedName>
        <fullName evidence="3">ABC transporter ATPase</fullName>
    </recommendedName>
</protein>
<name>A0AAP2DEM9_9BACT</name>
<reference evidence="1 2" key="1">
    <citation type="submission" date="2021-05" db="EMBL/GenBank/DDBJ databases">
        <title>A Polyphasic approach of four new species of the genus Ohtaekwangia: Ohtaekwangia histidinii sp. nov., Ohtaekwangia cretensis sp. nov., Ohtaekwangia indiensis sp. nov., Ohtaekwangia reichenbachii sp. nov. from diverse environment.</title>
        <authorList>
            <person name="Octaviana S."/>
        </authorList>
    </citation>
    <scope>NUCLEOTIDE SEQUENCE [LARGE SCALE GENOMIC DNA]</scope>
    <source>
        <strain evidence="1 2">PWU37</strain>
    </source>
</reference>
<evidence type="ECO:0000313" key="1">
    <source>
        <dbReference type="EMBL" id="MBT1690403.1"/>
    </source>
</evidence>
<evidence type="ECO:0008006" key="3">
    <source>
        <dbReference type="Google" id="ProtNLM"/>
    </source>
</evidence>
<gene>
    <name evidence="1" type="ORF">KK078_27805</name>
</gene>
<dbReference type="RefSeq" id="WP_254093694.1">
    <property type="nucleotide sequence ID" value="NZ_JAHESC010000065.1"/>
</dbReference>
<organism evidence="1 2">
    <name type="scientific">Dawidia soli</name>
    <dbReference type="NCBI Taxonomy" id="2782352"/>
    <lineage>
        <taxon>Bacteria</taxon>
        <taxon>Pseudomonadati</taxon>
        <taxon>Bacteroidota</taxon>
        <taxon>Cytophagia</taxon>
        <taxon>Cytophagales</taxon>
        <taxon>Chryseotaleaceae</taxon>
        <taxon>Dawidia</taxon>
    </lineage>
</organism>
<accession>A0AAP2DEM9</accession>
<dbReference type="Proteomes" id="UP001319180">
    <property type="component" value="Unassembled WGS sequence"/>
</dbReference>
<evidence type="ECO:0000313" key="2">
    <source>
        <dbReference type="Proteomes" id="UP001319180"/>
    </source>
</evidence>
<dbReference type="EMBL" id="JAHESC010000065">
    <property type="protein sequence ID" value="MBT1690403.1"/>
    <property type="molecule type" value="Genomic_DNA"/>
</dbReference>
<dbReference type="AlphaFoldDB" id="A0AAP2DEM9"/>
<sequence>MLIPFHQLPATSRVWIYQAERKITSAEKGIISEVLTAFTQGWSVHGQPMETSFEIRHDHFIVLAANDHASGCSIDSSVRAVKEAGAAAGVDFFNRTNIAFQTTGGVTLVPMGDLKKKYAEGIWSGTTPVFDNLVDTKGKLDEAWVAPAGDTWLKRYIPAESVLP</sequence>